<sequence length="623" mass="75772">MTSWKTKYFLTGKSAVEKSLFAAARAHDRRHILRKALFVWMLKHQFWQQKRILRRTALKFLQNKLNKAIMVSVIQEWYHQILDIQISNKHNRYRILKTFLKMWSYRSKVSIIERQMYFSACNLHSILVRRRCFLLWRNYALYKRKKYKQIKFVIRFYKINQIKKYFVAWMNHHFVALDHRSSVQSMNVSFTNYGKLVMKHNTSLIKQCLLKWKDYCTIKQLLLSKLSHFKKYQKNKLLKEYFQYWLSNLLFKQSQELTIRSFRKHKFMESIKRVRIGGVIKISYLYNNVMDIENRKNMYVHGLACTNVMFLAWLQWTSSRREYVLEMQLTFKISLENMRIVTIRIWWTRWRSVYNYCSNVKLACRLYDKHILVQCINCWSAFITIEKHKIKLIKTANDFRIRTIQKHFLSQWHLKLIENSRFKALKSIALVRWSLCLQAKVWKAWHLWIGKQKHKRNRRKTATQRYYEHKTVDSLRLWITVALNKRHERHMKYCSKFWNNDFRVFKLVINTATRWYWWTFSRGISQNLSELNVNSIWADISELTNENRISRLSECGNNFRTIRNQELTPARYPDFILPELNSLGLTNAVEFEQALAHVPPLNETFHHETSNRPDIHSCGYSCK</sequence>
<dbReference type="Proteomes" id="UP000277204">
    <property type="component" value="Unassembled WGS sequence"/>
</dbReference>
<gene>
    <name evidence="1" type="ORF">SMRZ_LOCUS22765</name>
</gene>
<evidence type="ECO:0000313" key="1">
    <source>
        <dbReference type="EMBL" id="VDP44489.1"/>
    </source>
</evidence>
<dbReference type="AlphaFoldDB" id="A0A183N390"/>
<name>A0A183N390_9TREM</name>
<evidence type="ECO:0000313" key="2">
    <source>
        <dbReference type="Proteomes" id="UP000277204"/>
    </source>
</evidence>
<protein>
    <submittedName>
        <fullName evidence="1">Uncharacterized protein</fullName>
    </submittedName>
</protein>
<keyword evidence="2" id="KW-1185">Reference proteome</keyword>
<dbReference type="EMBL" id="UZAI01019326">
    <property type="protein sequence ID" value="VDP44489.1"/>
    <property type="molecule type" value="Genomic_DNA"/>
</dbReference>
<accession>A0A183N390</accession>
<dbReference type="STRING" id="48269.A0A183N390"/>
<organism evidence="1 2">
    <name type="scientific">Schistosoma margrebowiei</name>
    <dbReference type="NCBI Taxonomy" id="48269"/>
    <lineage>
        <taxon>Eukaryota</taxon>
        <taxon>Metazoa</taxon>
        <taxon>Spiralia</taxon>
        <taxon>Lophotrochozoa</taxon>
        <taxon>Platyhelminthes</taxon>
        <taxon>Trematoda</taxon>
        <taxon>Digenea</taxon>
        <taxon>Strigeidida</taxon>
        <taxon>Schistosomatoidea</taxon>
        <taxon>Schistosomatidae</taxon>
        <taxon>Schistosoma</taxon>
    </lineage>
</organism>
<proteinExistence type="predicted"/>
<reference evidence="1 2" key="1">
    <citation type="submission" date="2018-11" db="EMBL/GenBank/DDBJ databases">
        <authorList>
            <consortium name="Pathogen Informatics"/>
        </authorList>
    </citation>
    <scope>NUCLEOTIDE SEQUENCE [LARGE SCALE GENOMIC DNA]</scope>
    <source>
        <strain evidence="1 2">Zambia</strain>
    </source>
</reference>